<name>A0AAX3N058_9BACL</name>
<sequence length="224" mass="23506">MHQVTVWELIQLSFIPILPPAGAGGGAIPLQSLLGSINVGSLAATPNATQAIPSNILTSLPSPPLQAIQQYQLLTSNPAQAQSLVAQSSQQTGPGGSAWQIPSGGIGSSSIGGIGVPSGSGSPGGILGNLLPGLGGPRPEDAPVYSEDTESEYTEYRSARFPWMLPYCTYRWAVLITGPNPFNLTVRLGIVLFTNPGVTVLLQTQPFPIIQTIPTWQILYVQCY</sequence>
<dbReference type="EMBL" id="CP118108">
    <property type="protein sequence ID" value="WDI02753.1"/>
    <property type="molecule type" value="Genomic_DNA"/>
</dbReference>
<gene>
    <name evidence="1" type="ORF">PUW23_01830</name>
    <name evidence="2" type="ORF">PUW25_01835</name>
</gene>
<evidence type="ECO:0000313" key="3">
    <source>
        <dbReference type="Proteomes" id="UP001220962"/>
    </source>
</evidence>
<evidence type="ECO:0000313" key="4">
    <source>
        <dbReference type="Proteomes" id="UP001221519"/>
    </source>
</evidence>
<evidence type="ECO:0000313" key="2">
    <source>
        <dbReference type="EMBL" id="WDI02753.1"/>
    </source>
</evidence>
<accession>A0AAX3N058</accession>
<dbReference type="EMBL" id="CP118101">
    <property type="protein sequence ID" value="WDH83008.1"/>
    <property type="molecule type" value="Genomic_DNA"/>
</dbReference>
<protein>
    <recommendedName>
        <fullName evidence="5">Collagen-like protein</fullName>
    </recommendedName>
</protein>
<dbReference type="Proteomes" id="UP001220962">
    <property type="component" value="Chromosome"/>
</dbReference>
<organism evidence="1 3">
    <name type="scientific">Paenibacillus urinalis</name>
    <dbReference type="NCBI Taxonomy" id="521520"/>
    <lineage>
        <taxon>Bacteria</taxon>
        <taxon>Bacillati</taxon>
        <taxon>Bacillota</taxon>
        <taxon>Bacilli</taxon>
        <taxon>Bacillales</taxon>
        <taxon>Paenibacillaceae</taxon>
        <taxon>Paenibacillus</taxon>
    </lineage>
</organism>
<proteinExistence type="predicted"/>
<dbReference type="AlphaFoldDB" id="A0AAX3N058"/>
<dbReference type="RefSeq" id="WP_047911391.1">
    <property type="nucleotide sequence ID" value="NZ_CP118101.1"/>
</dbReference>
<reference evidence="1 4" key="1">
    <citation type="submission" date="2023-02" db="EMBL/GenBank/DDBJ databases">
        <title>Pathogen: clinical or host-associated sample.</title>
        <authorList>
            <person name="Hergert J."/>
            <person name="Casey R."/>
            <person name="Wagner J."/>
            <person name="Young E.L."/>
            <person name="Oakeson K.F."/>
        </authorList>
    </citation>
    <scope>NUCLEOTIDE SEQUENCE</scope>
    <source>
        <strain evidence="2 4">2022CK-00829</strain>
        <strain evidence="1">2022CK-00830</strain>
    </source>
</reference>
<keyword evidence="4" id="KW-1185">Reference proteome</keyword>
<evidence type="ECO:0000313" key="1">
    <source>
        <dbReference type="EMBL" id="WDH83008.1"/>
    </source>
</evidence>
<evidence type="ECO:0008006" key="5">
    <source>
        <dbReference type="Google" id="ProtNLM"/>
    </source>
</evidence>
<dbReference type="Proteomes" id="UP001221519">
    <property type="component" value="Chromosome"/>
</dbReference>